<sequence length="215" mass="23682">MTRFLRLCTGLLIAMSLAACAVNKDNASDEEIRAVAYSDGGQPRLTLYTMVSNDTGSGAHTSLLINGSQRVAWDPAGSFRAEGIVARGDVVYGMSPKMVDYYTRYHARETYHVIIQELDVSPEIAEQALRTVASYGAVPQSQCALSTSAIMRSLPGFEALPSTYYPNKLEEAFAQYGPTRKELWEYDADDKSKVLQEYNSELVAQQRAARESASE</sequence>
<dbReference type="OrthoDB" id="7666390at2"/>
<reference evidence="3" key="1">
    <citation type="submission" date="2016-11" db="EMBL/GenBank/DDBJ databases">
        <authorList>
            <person name="Varghese N."/>
            <person name="Submissions S."/>
        </authorList>
    </citation>
    <scope>NUCLEOTIDE SEQUENCE [LARGE SCALE GENOMIC DNA]</scope>
    <source>
        <strain evidence="3">DSM 100564</strain>
    </source>
</reference>
<name>A0A1M6FDW2_9RHOB</name>
<protein>
    <recommendedName>
        <fullName evidence="4">Lipoprotein</fullName>
    </recommendedName>
</protein>
<evidence type="ECO:0000313" key="2">
    <source>
        <dbReference type="EMBL" id="SHI95829.1"/>
    </source>
</evidence>
<dbReference type="PROSITE" id="PS51257">
    <property type="entry name" value="PROKAR_LIPOPROTEIN"/>
    <property type="match status" value="1"/>
</dbReference>
<evidence type="ECO:0000313" key="3">
    <source>
        <dbReference type="Proteomes" id="UP000183982"/>
    </source>
</evidence>
<proteinExistence type="predicted"/>
<gene>
    <name evidence="2" type="ORF">SAMN05444000_10446</name>
</gene>
<dbReference type="Proteomes" id="UP000183982">
    <property type="component" value="Unassembled WGS sequence"/>
</dbReference>
<evidence type="ECO:0000256" key="1">
    <source>
        <dbReference type="SAM" id="SignalP"/>
    </source>
</evidence>
<dbReference type="STRING" id="1470563.SAMN05444000_10446"/>
<feature type="chain" id="PRO_5012025389" description="Lipoprotein" evidence="1">
    <location>
        <begin position="22"/>
        <end position="215"/>
    </location>
</feature>
<evidence type="ECO:0008006" key="4">
    <source>
        <dbReference type="Google" id="ProtNLM"/>
    </source>
</evidence>
<organism evidence="2 3">
    <name type="scientific">Shimia gijangensis</name>
    <dbReference type="NCBI Taxonomy" id="1470563"/>
    <lineage>
        <taxon>Bacteria</taxon>
        <taxon>Pseudomonadati</taxon>
        <taxon>Pseudomonadota</taxon>
        <taxon>Alphaproteobacteria</taxon>
        <taxon>Rhodobacterales</taxon>
        <taxon>Roseobacteraceae</taxon>
    </lineage>
</organism>
<accession>A0A1M6FDW2</accession>
<feature type="signal peptide" evidence="1">
    <location>
        <begin position="1"/>
        <end position="21"/>
    </location>
</feature>
<keyword evidence="1" id="KW-0732">Signal</keyword>
<dbReference type="RefSeq" id="WP_073249973.1">
    <property type="nucleotide sequence ID" value="NZ_FQZQ01000004.1"/>
</dbReference>
<dbReference type="EMBL" id="FQZQ01000004">
    <property type="protein sequence ID" value="SHI95829.1"/>
    <property type="molecule type" value="Genomic_DNA"/>
</dbReference>
<dbReference type="AlphaFoldDB" id="A0A1M6FDW2"/>
<keyword evidence="3" id="KW-1185">Reference proteome</keyword>